<evidence type="ECO:0000313" key="1">
    <source>
        <dbReference type="EMBL" id="KRY09714.1"/>
    </source>
</evidence>
<gene>
    <name evidence="1" type="ORF">T12_8829</name>
</gene>
<comment type="caution">
    <text evidence="1">The sequence shown here is derived from an EMBL/GenBank/DDBJ whole genome shotgun (WGS) entry which is preliminary data.</text>
</comment>
<dbReference type="EMBL" id="JYDQ01000261">
    <property type="protein sequence ID" value="KRY09714.1"/>
    <property type="molecule type" value="Genomic_DNA"/>
</dbReference>
<reference evidence="1 2" key="1">
    <citation type="submission" date="2015-01" db="EMBL/GenBank/DDBJ databases">
        <title>Evolution of Trichinella species and genotypes.</title>
        <authorList>
            <person name="Korhonen P.K."/>
            <person name="Edoardo P."/>
            <person name="Giuseppe L.R."/>
            <person name="Gasser R.B."/>
        </authorList>
    </citation>
    <scope>NUCLEOTIDE SEQUENCE [LARGE SCALE GENOMIC DNA]</scope>
    <source>
        <strain evidence="1">ISS2496</strain>
    </source>
</reference>
<evidence type="ECO:0000313" key="2">
    <source>
        <dbReference type="Proteomes" id="UP000054783"/>
    </source>
</evidence>
<sequence>MAAKLSILPNWITIRSLNVTANSQRISSFTFVTSSSLLRLIQSDFVARACSVSYGKETPSITEQRHR</sequence>
<proteinExistence type="predicted"/>
<organism evidence="1 2">
    <name type="scientific">Trichinella patagoniensis</name>
    <dbReference type="NCBI Taxonomy" id="990121"/>
    <lineage>
        <taxon>Eukaryota</taxon>
        <taxon>Metazoa</taxon>
        <taxon>Ecdysozoa</taxon>
        <taxon>Nematoda</taxon>
        <taxon>Enoplea</taxon>
        <taxon>Dorylaimia</taxon>
        <taxon>Trichinellida</taxon>
        <taxon>Trichinellidae</taxon>
        <taxon>Trichinella</taxon>
    </lineage>
</organism>
<name>A0A0V0ZAW9_9BILA</name>
<keyword evidence="2" id="KW-1185">Reference proteome</keyword>
<dbReference type="Proteomes" id="UP000054783">
    <property type="component" value="Unassembled WGS sequence"/>
</dbReference>
<protein>
    <submittedName>
        <fullName evidence="1">Uncharacterized protein</fullName>
    </submittedName>
</protein>
<accession>A0A0V0ZAW9</accession>
<dbReference type="AlphaFoldDB" id="A0A0V0ZAW9"/>